<evidence type="ECO:0000313" key="2">
    <source>
        <dbReference type="Proteomes" id="UP001489719"/>
    </source>
</evidence>
<gene>
    <name evidence="1" type="ORF">V1517DRAFT_198267</name>
</gene>
<proteinExistence type="predicted"/>
<protein>
    <submittedName>
        <fullName evidence="1">Sulfate transporter family-domain-containing protein</fullName>
    </submittedName>
</protein>
<comment type="caution">
    <text evidence="1">The sequence shown here is derived from an EMBL/GenBank/DDBJ whole genome shotgun (WGS) entry which is preliminary data.</text>
</comment>
<dbReference type="EMBL" id="MU970118">
    <property type="protein sequence ID" value="KAK9320738.1"/>
    <property type="molecule type" value="Genomic_DNA"/>
</dbReference>
<keyword evidence="2" id="KW-1185">Reference proteome</keyword>
<sequence length="1155" mass="125495">MSTSENTEAGVGSLHHLAMDDFEANRPNNPAARRLPTHAQTHIRLASFTNASPALAMAIPAFSPSSSVGGGSGSFKNPARSFLHGSYYDETQALPAHPSSDVRDYTAEIASMALDDVGSADPNMMMMPLPPAIEVPPLSSKASSSTLTALLRSASATSDTDSPLRQAGPENDQPSIVIGGGSSSESSDRSSPISGSRRPSEISQTSSQNGGYGSEYDDIDPTQPLLHTYGDDESRTQYGSEFAFEDNYRARSSPHARAGSWLRPNFMKRNHSAASARFGIAPALDGGLEYASSSRVMHRAKPFLASAGKCIRDCRADILGTAKYVPSVILGVLLNVLDGLSYGMILFPLGEPIFSALGPEGLSMFYVSCIVSQLVYSFGGSAFKGGVGSEMIEVVPFFHSMAYTLLAKIGEDKPDSVLATTILAYAISSIVTGAVFFGLGFARIGSLIGFFPRHILVGCIGGVGWFLIATGLEVSSRLEGNLAYNIETAKYLFQPIRFLQWIIPLLLAIVLLGLEHFIKHPLLVPVYFIIVMVMFHVLVSFIPDLSLPMLRDLGWVFASPDARAPWYSFYRLYKFSAVDWSALASTIPAMFALTFFGILHVPINVPALSVSLGEDNIDVDRELIAHGISNALSGCFGSIQNYLVYTNSLLFIRSGGDSRAAGFMLAAATAGVMIAGPVVIGFIPVMVVGALIFLLGIELMREALYDTWGRVSRFEYYVIVVIIVAMALWDFVYGIVVGIILACMSYVISSSRRSAIKATYSGTIARSTVRRHPFQQRFLKEVGEEIFVVKLSGFLFFGTIVSVESRIRALLLSSQDEQSKKIKYLVIDFQGVGGVDFSAAEAFTRMQRLLQSKEIELVLCSLAEEPATGLKAVGLWEEPSNGIHVYEDLNSALEWCENQLLAVYYHVRDRQKQKLLQAKPITLTDPSIQHLQANSVLSSTLIDMSSPRKDFIQKATSTVMLTDPTFPKLPVIAEDATTTTRPAAAVEAGPEPARPIAPPQPLTLLLQIIHDLSPKPASFWDSLCSAFVREEHKAGVYLYHRADEPHGFYIVESGILKAEYDLDQGRFAEAIVAGTTAGELPFFSDTRRTASMYVERDAVVWKLSKAAWSAFVEGGGTEEEQAHRGEVAMELYRVVLKLTAERFSAITAYVLTSAG</sequence>
<evidence type="ECO:0000313" key="1">
    <source>
        <dbReference type="EMBL" id="KAK9320738.1"/>
    </source>
</evidence>
<accession>A0ACC3TKU8</accession>
<organism evidence="1 2">
    <name type="scientific">Lipomyces orientalis</name>
    <dbReference type="NCBI Taxonomy" id="1233043"/>
    <lineage>
        <taxon>Eukaryota</taxon>
        <taxon>Fungi</taxon>
        <taxon>Dikarya</taxon>
        <taxon>Ascomycota</taxon>
        <taxon>Saccharomycotina</taxon>
        <taxon>Lipomycetes</taxon>
        <taxon>Lipomycetales</taxon>
        <taxon>Lipomycetaceae</taxon>
        <taxon>Lipomyces</taxon>
    </lineage>
</organism>
<dbReference type="Proteomes" id="UP001489719">
    <property type="component" value="Unassembled WGS sequence"/>
</dbReference>
<reference evidence="2" key="1">
    <citation type="journal article" date="2024" name="Front. Bioeng. Biotechnol.">
        <title>Genome-scale model development and genomic sequencing of the oleaginous clade Lipomyces.</title>
        <authorList>
            <person name="Czajka J.J."/>
            <person name="Han Y."/>
            <person name="Kim J."/>
            <person name="Mondo S.J."/>
            <person name="Hofstad B.A."/>
            <person name="Robles A."/>
            <person name="Haridas S."/>
            <person name="Riley R."/>
            <person name="LaButti K."/>
            <person name="Pangilinan J."/>
            <person name="Andreopoulos W."/>
            <person name="Lipzen A."/>
            <person name="Yan J."/>
            <person name="Wang M."/>
            <person name="Ng V."/>
            <person name="Grigoriev I.V."/>
            <person name="Spatafora J.W."/>
            <person name="Magnuson J.K."/>
            <person name="Baker S.E."/>
            <person name="Pomraning K.R."/>
        </authorList>
    </citation>
    <scope>NUCLEOTIDE SEQUENCE [LARGE SCALE GENOMIC DNA]</scope>
    <source>
        <strain evidence="2">CBS 10300</strain>
    </source>
</reference>
<name>A0ACC3TKU8_9ASCO</name>